<dbReference type="Proteomes" id="UP000314294">
    <property type="component" value="Unassembled WGS sequence"/>
</dbReference>
<feature type="region of interest" description="Disordered" evidence="1">
    <location>
        <begin position="1"/>
        <end position="33"/>
    </location>
</feature>
<dbReference type="AlphaFoldDB" id="A0A4Z2FML1"/>
<reference evidence="2 3" key="1">
    <citation type="submission" date="2019-03" db="EMBL/GenBank/DDBJ databases">
        <title>First draft genome of Liparis tanakae, snailfish: a comprehensive survey of snailfish specific genes.</title>
        <authorList>
            <person name="Kim W."/>
            <person name="Song I."/>
            <person name="Jeong J.-H."/>
            <person name="Kim D."/>
            <person name="Kim S."/>
            <person name="Ryu S."/>
            <person name="Song J.Y."/>
            <person name="Lee S.K."/>
        </authorList>
    </citation>
    <scope>NUCLEOTIDE SEQUENCE [LARGE SCALE GENOMIC DNA]</scope>
    <source>
        <tissue evidence="2">Muscle</tissue>
    </source>
</reference>
<proteinExistence type="predicted"/>
<evidence type="ECO:0000313" key="2">
    <source>
        <dbReference type="EMBL" id="TNN42389.1"/>
    </source>
</evidence>
<comment type="caution">
    <text evidence="2">The sequence shown here is derived from an EMBL/GenBank/DDBJ whole genome shotgun (WGS) entry which is preliminary data.</text>
</comment>
<accession>A0A4Z2FML1</accession>
<organism evidence="2 3">
    <name type="scientific">Liparis tanakae</name>
    <name type="common">Tanaka's snailfish</name>
    <dbReference type="NCBI Taxonomy" id="230148"/>
    <lineage>
        <taxon>Eukaryota</taxon>
        <taxon>Metazoa</taxon>
        <taxon>Chordata</taxon>
        <taxon>Craniata</taxon>
        <taxon>Vertebrata</taxon>
        <taxon>Euteleostomi</taxon>
        <taxon>Actinopterygii</taxon>
        <taxon>Neopterygii</taxon>
        <taxon>Teleostei</taxon>
        <taxon>Neoteleostei</taxon>
        <taxon>Acanthomorphata</taxon>
        <taxon>Eupercaria</taxon>
        <taxon>Perciformes</taxon>
        <taxon>Cottioidei</taxon>
        <taxon>Cottales</taxon>
        <taxon>Liparidae</taxon>
        <taxon>Liparis</taxon>
    </lineage>
</organism>
<protein>
    <submittedName>
        <fullName evidence="2">Uncharacterized protein</fullName>
    </submittedName>
</protein>
<evidence type="ECO:0000256" key="1">
    <source>
        <dbReference type="SAM" id="MobiDB-lite"/>
    </source>
</evidence>
<feature type="region of interest" description="Disordered" evidence="1">
    <location>
        <begin position="105"/>
        <end position="149"/>
    </location>
</feature>
<name>A0A4Z2FML1_9TELE</name>
<keyword evidence="3" id="KW-1185">Reference proteome</keyword>
<dbReference type="EMBL" id="SRLO01001040">
    <property type="protein sequence ID" value="TNN42389.1"/>
    <property type="molecule type" value="Genomic_DNA"/>
</dbReference>
<gene>
    <name evidence="2" type="ORF">EYF80_047454</name>
</gene>
<evidence type="ECO:0000313" key="3">
    <source>
        <dbReference type="Proteomes" id="UP000314294"/>
    </source>
</evidence>
<sequence length="149" mass="15428">MADNYVSAQVGHRERRSTLRTAGGSDVGSRSPCVTPPLNEVRSRVRAKNITAGIPLSAASHGEAVRTLVERPLLAVHGTPHSLSDPLLNTCMCTAAPAGGSTAPLLSEPAQFGPGIPTSPPQLLLSNLVSTGDGLRTKSGNPEEEEGEE</sequence>